<accession>A0A956NAZ0</accession>
<protein>
    <recommendedName>
        <fullName evidence="4">Alpha/beta hydrolase</fullName>
    </recommendedName>
</protein>
<evidence type="ECO:0000313" key="2">
    <source>
        <dbReference type="EMBL" id="MCA9755472.1"/>
    </source>
</evidence>
<comment type="caution">
    <text evidence="2">The sequence shown here is derived from an EMBL/GenBank/DDBJ whole genome shotgun (WGS) entry which is preliminary data.</text>
</comment>
<evidence type="ECO:0000256" key="1">
    <source>
        <dbReference type="SAM" id="MobiDB-lite"/>
    </source>
</evidence>
<proteinExistence type="predicted"/>
<dbReference type="Gene3D" id="3.40.50.1820">
    <property type="entry name" value="alpha/beta hydrolase"/>
    <property type="match status" value="1"/>
</dbReference>
<dbReference type="InterPro" id="IPR029058">
    <property type="entry name" value="AB_hydrolase_fold"/>
</dbReference>
<sequence>MKYILAGIDGTGSREWIQQSGGSAVRRFVSDFDPQGGAKRYFPGPDNQATGSDSSSILSDVMNFIYASYYTATNVRLPWEGPPDLPFAERTRAARQIFQTIHDRVAKIVLVGHSRGGLIAIVAAAGLQPPVDYLGLYDAVDRVYGPDGSEIRNVRTTYHALRDSSIGSRPSFGNTGRRSTGRYVERHFRTSHGGIGGAYEPHPSGPFADYSCSADFERRQSPTPGWLPSSPDRPGTRAALCATESRTAESWMRDVARSEGLRFSGR</sequence>
<dbReference type="EMBL" id="JAGQHS010000023">
    <property type="protein sequence ID" value="MCA9755472.1"/>
    <property type="molecule type" value="Genomic_DNA"/>
</dbReference>
<gene>
    <name evidence="2" type="ORF">KDA27_06700</name>
</gene>
<dbReference type="SUPFAM" id="SSF53474">
    <property type="entry name" value="alpha/beta-Hydrolases"/>
    <property type="match status" value="1"/>
</dbReference>
<evidence type="ECO:0000313" key="3">
    <source>
        <dbReference type="Proteomes" id="UP000739538"/>
    </source>
</evidence>
<reference evidence="2" key="1">
    <citation type="submission" date="2020-04" db="EMBL/GenBank/DDBJ databases">
        <authorList>
            <person name="Zhang T."/>
        </authorList>
    </citation>
    <scope>NUCLEOTIDE SEQUENCE</scope>
    <source>
        <strain evidence="2">HKST-UBA02</strain>
    </source>
</reference>
<dbReference type="AlphaFoldDB" id="A0A956NAZ0"/>
<evidence type="ECO:0008006" key="4">
    <source>
        <dbReference type="Google" id="ProtNLM"/>
    </source>
</evidence>
<feature type="region of interest" description="Disordered" evidence="1">
    <location>
        <begin position="210"/>
        <end position="238"/>
    </location>
</feature>
<dbReference type="Proteomes" id="UP000739538">
    <property type="component" value="Unassembled WGS sequence"/>
</dbReference>
<reference evidence="2" key="2">
    <citation type="journal article" date="2021" name="Microbiome">
        <title>Successional dynamics and alternative stable states in a saline activated sludge microbial community over 9 years.</title>
        <authorList>
            <person name="Wang Y."/>
            <person name="Ye J."/>
            <person name="Ju F."/>
            <person name="Liu L."/>
            <person name="Boyd J.A."/>
            <person name="Deng Y."/>
            <person name="Parks D.H."/>
            <person name="Jiang X."/>
            <person name="Yin X."/>
            <person name="Woodcroft B.J."/>
            <person name="Tyson G.W."/>
            <person name="Hugenholtz P."/>
            <person name="Polz M.F."/>
            <person name="Zhang T."/>
        </authorList>
    </citation>
    <scope>NUCLEOTIDE SEQUENCE</scope>
    <source>
        <strain evidence="2">HKST-UBA02</strain>
    </source>
</reference>
<organism evidence="2 3">
    <name type="scientific">Eiseniibacteriota bacterium</name>
    <dbReference type="NCBI Taxonomy" id="2212470"/>
    <lineage>
        <taxon>Bacteria</taxon>
        <taxon>Candidatus Eiseniibacteriota</taxon>
    </lineage>
</organism>
<name>A0A956NAZ0_UNCEI</name>